<accession>A0ABW2V2G2</accession>
<dbReference type="SUPFAM" id="SSF50952">
    <property type="entry name" value="Soluble quinoprotein glucose dehydrogenase"/>
    <property type="match status" value="1"/>
</dbReference>
<evidence type="ECO:0000313" key="3">
    <source>
        <dbReference type="EMBL" id="MFC7748468.1"/>
    </source>
</evidence>
<keyword evidence="4" id="KW-1185">Reference proteome</keyword>
<dbReference type="InterPro" id="IPR011044">
    <property type="entry name" value="Quino_amine_DH_bsu"/>
</dbReference>
<organism evidence="3 4">
    <name type="scientific">Paenibacillus thermoaerophilus</name>
    <dbReference type="NCBI Taxonomy" id="1215385"/>
    <lineage>
        <taxon>Bacteria</taxon>
        <taxon>Bacillati</taxon>
        <taxon>Bacillota</taxon>
        <taxon>Bacilli</taxon>
        <taxon>Bacillales</taxon>
        <taxon>Paenibacillaceae</taxon>
        <taxon>Paenibacillus</taxon>
    </lineage>
</organism>
<dbReference type="SUPFAM" id="SSF49373">
    <property type="entry name" value="Invasin/intimin cell-adhesion fragments"/>
    <property type="match status" value="1"/>
</dbReference>
<dbReference type="PROSITE" id="PS51272">
    <property type="entry name" value="SLH"/>
    <property type="match status" value="3"/>
</dbReference>
<dbReference type="InterPro" id="IPR001119">
    <property type="entry name" value="SLH_dom"/>
</dbReference>
<dbReference type="EMBL" id="JBHTGQ010000002">
    <property type="protein sequence ID" value="MFC7748468.1"/>
    <property type="molecule type" value="Genomic_DNA"/>
</dbReference>
<feature type="domain" description="SLH" evidence="2">
    <location>
        <begin position="1318"/>
        <end position="1377"/>
    </location>
</feature>
<name>A0ABW2V2G2_9BACL</name>
<dbReference type="RefSeq" id="WP_138789007.1">
    <property type="nucleotide sequence ID" value="NZ_JBHTGQ010000002.1"/>
</dbReference>
<dbReference type="PANTHER" id="PTHR43308">
    <property type="entry name" value="OUTER MEMBRANE PROTEIN ALPHA-RELATED"/>
    <property type="match status" value="1"/>
</dbReference>
<sequence length="1522" mass="164635">MKRTSRIGLAIVLAIGLTLSSLGPTGVALAAEASVTAADNPSLLLNGGFEEPVADGRIPGWTLTTQGTANVSVTDSKGKDSAHSLRVEMNTGRLELHSDRVNIEAGAEYLLSTYVMTQSGHMSGLYVYMYDQNGTLIKGKNDQGNPVDFTKFLRMDRIPELDGQWRFGEASFTAPEGAKTAKVSLIISNTDASRWFRFNLDDIALTRVPDDSDEIPVPPTATKVDHIVGEVVGDSSPVSPFYNVEWTADTVWTSGERGKVDLRFYDSGDRILSTVSAFVPDQINVWGETRIAATAPRNAAYVRAVMYIPGDNKAGRFYADNINLVVKPTPHYISDLGPQSQTLTVMTGSYGKNKQGRDVMYTVVQGDPGVFVVTDVQTEEVLETYPLVALDGSPVTAAWGITVASDGKAYAGSTPNGTLFQYDPQTRTMTALGKPINSDTVIWTLVPGKNGKVYGGTGYSQSVFEYDPASGMKELVSFKRPGVSADRHVRSLAYDPDAHVLYAGVGDAAKLYRYDLNSKAVTDLSIPEFDGKTAVYDLRYAGGKLFVRVDPGPQMFVYDTVAKKWLVKANTQYNARGFSPASGDNRVFYTAPVPKEDGTSQVKLFEYNLVTNQYKALDTDVKNVAVSYGYVELQDPEYPGQTLVGLAGNNGRAFYYNLATGKTRTTELDLPPQFAEIHSIGKSFDGKMLTAGFISGGGLGIYSPTKNETERQLLIGQIEGYASLNGKMYFGVYPGATLFEYDPSQPWNRTDASKPNNPLRLLQIGNEQDRPIAMVGVEEFNKVFIGTYPIAGKTGGALTILDPATRTIEVKRNIVPNHSLNTMLYRDGKLYIGTGAQDGTDGRLVIYDIAAARLEGEGIVPVAGKKALSSLIWGPDGNIWGMALGTLFIYDPKTRQVIYRDDKFPAADYSYGNAHLHVGTDQNIYGSFYTGYVADKTYTSKMFKIDASTKAMTILYESNVEKLAQDDFGNFYFKNGSVLMKYSDPALVVGLVGANLAVSSEPMKIGDTRATRLTGLLEKGRSTLELSGAGKVYRSSRPEVAQIDSQGVVTALSAGTTELSVTVTLNGVTVESNKVTITVLPNATATAPYYPAWPQKETIRTNVEFDEAAKGSAAVTLDITRSKDANGAIIDELKLDAAASGDIVEQLRNAGARTAAIVLPDPKDEVSEWNLTISAEASALLSQEQVDLVLASRHVRIAIPGTSLKERAEDVTFRIVPLKSDKEREELERRSQSNEEIVKAAGGNNDIRVSGRPVTIETNLQNRPVTLALPLDSGIDVDDDELEQWGAYIEHSDGSQEIVRGTVVDLDGKGAKGVQIAASRFSTFSAVRVNGWGTERPDSAAGYIRGYEDGTFRPERTLTRAETAAAIARITSAETAEADVSFADVPDSHWARPFISHVSRLRIMNGYADGSFKPDQPITRAEMAAVLAPLLTGGGNGSSGAFADMEGHWAREAVAQLRAAGIVNGYEDGTFRPDQTITRAEAVVMLNGLLAIEPLAGSEPRWRDVPSDYWAYGAIQAASVQP</sequence>
<dbReference type="InterPro" id="IPR051465">
    <property type="entry name" value="Cell_Envelope_Struct_Comp"/>
</dbReference>
<proteinExistence type="predicted"/>
<reference evidence="4" key="1">
    <citation type="journal article" date="2019" name="Int. J. Syst. Evol. Microbiol.">
        <title>The Global Catalogue of Microorganisms (GCM) 10K type strain sequencing project: providing services to taxonomists for standard genome sequencing and annotation.</title>
        <authorList>
            <consortium name="The Broad Institute Genomics Platform"/>
            <consortium name="The Broad Institute Genome Sequencing Center for Infectious Disease"/>
            <person name="Wu L."/>
            <person name="Ma J."/>
        </authorList>
    </citation>
    <scope>NUCLEOTIDE SEQUENCE [LARGE SCALE GENOMIC DNA]</scope>
    <source>
        <strain evidence="4">JCM 18657</strain>
    </source>
</reference>
<evidence type="ECO:0000313" key="4">
    <source>
        <dbReference type="Proteomes" id="UP001596528"/>
    </source>
</evidence>
<dbReference type="InterPro" id="IPR015943">
    <property type="entry name" value="WD40/YVTN_repeat-like_dom_sf"/>
</dbReference>
<evidence type="ECO:0000256" key="1">
    <source>
        <dbReference type="SAM" id="SignalP"/>
    </source>
</evidence>
<gene>
    <name evidence="3" type="ORF">ACFQWB_00725</name>
</gene>
<feature type="signal peptide" evidence="1">
    <location>
        <begin position="1"/>
        <end position="30"/>
    </location>
</feature>
<dbReference type="SUPFAM" id="SSF50969">
    <property type="entry name" value="YVTN repeat-like/Quinoprotein amine dehydrogenase"/>
    <property type="match status" value="1"/>
</dbReference>
<feature type="domain" description="SLH" evidence="2">
    <location>
        <begin position="1437"/>
        <end position="1500"/>
    </location>
</feature>
<evidence type="ECO:0000259" key="2">
    <source>
        <dbReference type="PROSITE" id="PS51272"/>
    </source>
</evidence>
<dbReference type="PANTHER" id="PTHR43308:SF5">
    <property type="entry name" value="S-LAYER PROTEIN _ PEPTIDOGLYCAN ENDO-BETA-N-ACETYLGLUCOSAMINIDASE"/>
    <property type="match status" value="1"/>
</dbReference>
<protein>
    <submittedName>
        <fullName evidence="3">S-layer homology domain-containing protein</fullName>
    </submittedName>
</protein>
<feature type="domain" description="SLH" evidence="2">
    <location>
        <begin position="1378"/>
        <end position="1436"/>
    </location>
</feature>
<dbReference type="InterPro" id="IPR011041">
    <property type="entry name" value="Quinoprot_gluc/sorb_DH_b-prop"/>
</dbReference>
<dbReference type="Pfam" id="PF00395">
    <property type="entry name" value="SLH"/>
    <property type="match status" value="3"/>
</dbReference>
<dbReference type="Gene3D" id="2.60.120.260">
    <property type="entry name" value="Galactose-binding domain-like"/>
    <property type="match status" value="1"/>
</dbReference>
<dbReference type="Gene3D" id="2.60.40.1080">
    <property type="match status" value="1"/>
</dbReference>
<dbReference type="Gene3D" id="2.130.10.10">
    <property type="entry name" value="YVTN repeat-like/Quinoprotein amine dehydrogenase"/>
    <property type="match status" value="2"/>
</dbReference>
<dbReference type="InterPro" id="IPR008964">
    <property type="entry name" value="Invasin/intimin_cell_adhesion"/>
</dbReference>
<keyword evidence="1" id="KW-0732">Signal</keyword>
<dbReference type="Proteomes" id="UP001596528">
    <property type="component" value="Unassembled WGS sequence"/>
</dbReference>
<comment type="caution">
    <text evidence="3">The sequence shown here is derived from an EMBL/GenBank/DDBJ whole genome shotgun (WGS) entry which is preliminary data.</text>
</comment>
<feature type="chain" id="PRO_5047265608" evidence="1">
    <location>
        <begin position="31"/>
        <end position="1522"/>
    </location>
</feature>